<keyword evidence="3" id="KW-1185">Reference proteome</keyword>
<accession>A0A836KFT3</accession>
<feature type="region of interest" description="Disordered" evidence="1">
    <location>
        <begin position="419"/>
        <end position="442"/>
    </location>
</feature>
<dbReference type="OrthoDB" id="10251809at2759"/>
<dbReference type="PANTHER" id="PTHR23244:SF471">
    <property type="entry name" value="GUANINE NUCLEOTIDE-BINDING PROTEIN SUBUNIT BETA 1-RELATED"/>
    <property type="match status" value="1"/>
</dbReference>
<dbReference type="SUPFAM" id="SSF117281">
    <property type="entry name" value="Kelch motif"/>
    <property type="match status" value="1"/>
</dbReference>
<organism evidence="2 3">
    <name type="scientific">Leishmania martiniquensis</name>
    <dbReference type="NCBI Taxonomy" id="1580590"/>
    <lineage>
        <taxon>Eukaryota</taxon>
        <taxon>Discoba</taxon>
        <taxon>Euglenozoa</taxon>
        <taxon>Kinetoplastea</taxon>
        <taxon>Metakinetoplastina</taxon>
        <taxon>Trypanosomatida</taxon>
        <taxon>Trypanosomatidae</taxon>
        <taxon>Leishmaniinae</taxon>
        <taxon>Leishmania</taxon>
    </lineage>
</organism>
<feature type="region of interest" description="Disordered" evidence="1">
    <location>
        <begin position="774"/>
        <end position="807"/>
    </location>
</feature>
<dbReference type="Gene3D" id="2.120.10.80">
    <property type="entry name" value="Kelch-type beta propeller"/>
    <property type="match status" value="1"/>
</dbReference>
<dbReference type="RefSeq" id="XP_067173910.1">
    <property type="nucleotide sequence ID" value="XM_067317805.1"/>
</dbReference>
<dbReference type="EMBL" id="JAFEUZ010000036">
    <property type="protein sequence ID" value="KAG5463973.1"/>
    <property type="molecule type" value="Genomic_DNA"/>
</dbReference>
<dbReference type="FunFam" id="2.120.10.80:FF:000182">
    <property type="entry name" value="Kelch_motif/Galactose_oxidase_-_central_domain_containing_protein_-_putative"/>
    <property type="match status" value="1"/>
</dbReference>
<sequence>MSSTSLIPPTMFASPPLSNLSASVQPPFYVDKDLKREVNDRNGGQLKNGGDGAPVSNSAGPARTHSLIGMRGSVFPEKKGGLPKMGHAGVCYHQEMYIFGGVNSKGQYSNHIFCHEKRTLLWREIRGVGVVPRGRANHAATLIGSKMYIHGGHRQLEVFDDLFAYDIETVRWEKMSRERSQGPGPVFLHSMIHIPPLDSLLVLGGIHQREQNIYLGHLFDVRNRVWTGVPPPHSVNAQHLQLVTAAYFAPSETVVVLGLMEADVMEDDTSPTPHVHLFHPSTFVWRRVDTTTAPQSPLPFRIENTWESLLHLLIPSGGGLYDPLLQSWMFPLPSTVTDISSDEDTMTPSSSSAGVELPPVPLNKYGFLVLDLTSMSWSLVPCSLPRKLMAELNAVNRTVRERMERLALRNSAVVPAAAVSESASQRKSLGHPSPTSGGVLPMNSISSVQSLRDFSSRHSSLLPHQSLPWARKSSTFSSMPWPRSAVTRSSTAPGNNDANTAVHLGASLYRRLFSFDNAPEFMRKYTLVAVRDEPAKSGKLRPLQYVVLHGGLTEPTDYAMFMFVPMLTRLGYNAPLPTTSTGPRPRSDSLRGRCTANAGARRSLSSFGDHGATDDDYGGDDFDDDSSSVICGASSTAYSAQRHCRSRASPAQQKELKGLVNSRSGRDSDDDDDAERRLTGGGEERKSYLLPTLPSGRTNSNYHRFALQFAPGNSMQKESLLPYTSIPVAVFRTPKDVQKWSQSYYADQRRWLSERLKDAMLEERNRRRLRQLSRARQLQKTTVSGAQGMPSLLGTTARDEDSNDESESLMGSFYLSEPFAGNSRPYNTAKSAVWITYEEQLKLDAAAAAVTQAEAPKRRLRDFFEEHGLDVLDDSDLQKQQSQQQTTLSTAAKTKGSSDTKQEWRSKDSKPKEKAGVMEDAKAKVAKRSVSLPSTSAVAPDVFMPFLSEAQITRVGFERLRMKGRRDGGRERMPAAIFHDSSIHKLAGGIAETGLDFRNLAPHALLRRSLARLGGDGDPYEISRRRAQLRWRFLRSLVRTGDGAYLLYLASQAESKMKGIPVSGIAGLLLAPELHFVGSSQAYQVPRTPVPYSVGAAAVPSPTSASRFAQMTVSGMVVYHSLK</sequence>
<feature type="region of interest" description="Disordered" evidence="1">
    <location>
        <begin position="874"/>
        <end position="921"/>
    </location>
</feature>
<evidence type="ECO:0000256" key="1">
    <source>
        <dbReference type="SAM" id="MobiDB-lite"/>
    </source>
</evidence>
<comment type="caution">
    <text evidence="2">The sequence shown here is derived from an EMBL/GenBank/DDBJ whole genome shotgun (WGS) entry which is preliminary data.</text>
</comment>
<feature type="compositionally biased region" description="Basic and acidic residues" evidence="1">
    <location>
        <begin position="674"/>
        <end position="687"/>
    </location>
</feature>
<dbReference type="GeneID" id="92510317"/>
<protein>
    <submittedName>
        <fullName evidence="2">Uncharacterized protein</fullName>
    </submittedName>
</protein>
<dbReference type="InterPro" id="IPR015915">
    <property type="entry name" value="Kelch-typ_b-propeller"/>
</dbReference>
<feature type="compositionally biased region" description="Basic and acidic residues" evidence="1">
    <location>
        <begin position="896"/>
        <end position="921"/>
    </location>
</feature>
<feature type="region of interest" description="Disordered" evidence="1">
    <location>
        <begin position="642"/>
        <end position="695"/>
    </location>
</feature>
<reference evidence="2 3" key="1">
    <citation type="submission" date="2021-03" db="EMBL/GenBank/DDBJ databases">
        <title>Leishmania (Mundinia) martiniquensis Genome sequencing and assembly.</title>
        <authorList>
            <person name="Almutairi H."/>
            <person name="Gatherer D."/>
        </authorList>
    </citation>
    <scope>NUCLEOTIDE SEQUENCE [LARGE SCALE GENOMIC DNA]</scope>
    <source>
        <strain evidence="2">LSCM1</strain>
    </source>
</reference>
<name>A0A836KFT3_9TRYP</name>
<dbReference type="AlphaFoldDB" id="A0A836KFT3"/>
<evidence type="ECO:0000313" key="2">
    <source>
        <dbReference type="EMBL" id="KAG5463973.1"/>
    </source>
</evidence>
<gene>
    <name evidence="2" type="ORF">LSCM1_00149</name>
</gene>
<feature type="compositionally biased region" description="Low complexity" evidence="1">
    <location>
        <begin position="878"/>
        <end position="895"/>
    </location>
</feature>
<evidence type="ECO:0000313" key="3">
    <source>
        <dbReference type="Proteomes" id="UP000673552"/>
    </source>
</evidence>
<dbReference type="PANTHER" id="PTHR23244">
    <property type="entry name" value="KELCH REPEAT DOMAIN"/>
    <property type="match status" value="1"/>
</dbReference>
<dbReference type="Proteomes" id="UP000673552">
    <property type="component" value="Chromosome 36"/>
</dbReference>
<dbReference type="Pfam" id="PF24681">
    <property type="entry name" value="Kelch_KLHDC2_KLHL20_DRC7"/>
    <property type="match status" value="1"/>
</dbReference>
<dbReference type="KEGG" id="lmat:92510317"/>
<feature type="region of interest" description="Disordered" evidence="1">
    <location>
        <begin position="39"/>
        <end position="63"/>
    </location>
</feature>
<proteinExistence type="predicted"/>